<dbReference type="Gene3D" id="2.60.40.10">
    <property type="entry name" value="Immunoglobulins"/>
    <property type="match status" value="1"/>
</dbReference>
<dbReference type="Gene3D" id="1.10.260.40">
    <property type="entry name" value="lambda repressor-like DNA-binding domains"/>
    <property type="match status" value="1"/>
</dbReference>
<evidence type="ECO:0008006" key="4">
    <source>
        <dbReference type="Google" id="ProtNLM"/>
    </source>
</evidence>
<dbReference type="InterPro" id="IPR010982">
    <property type="entry name" value="Lambda_DNA-bd_dom_sf"/>
</dbReference>
<accession>A0A2M6WUQ0</accession>
<proteinExistence type="predicted"/>
<feature type="transmembrane region" description="Helical" evidence="1">
    <location>
        <begin position="119"/>
        <end position="141"/>
    </location>
</feature>
<dbReference type="Pfam" id="PF13413">
    <property type="entry name" value="HTH_25"/>
    <property type="match status" value="1"/>
</dbReference>
<comment type="caution">
    <text evidence="2">The sequence shown here is derived from an EMBL/GenBank/DDBJ whole genome shotgun (WGS) entry which is preliminary data.</text>
</comment>
<keyword evidence="1" id="KW-0472">Membrane</keyword>
<reference evidence="3" key="1">
    <citation type="submission" date="2017-09" db="EMBL/GenBank/DDBJ databases">
        <title>Depth-based differentiation of microbial function through sediment-hosted aquifers and enrichment of novel symbionts in the deep terrestrial subsurface.</title>
        <authorList>
            <person name="Probst A.J."/>
            <person name="Ladd B."/>
            <person name="Jarett J.K."/>
            <person name="Geller-Mcgrath D.E."/>
            <person name="Sieber C.M.K."/>
            <person name="Emerson J.B."/>
            <person name="Anantharaman K."/>
            <person name="Thomas B.C."/>
            <person name="Malmstrom R."/>
            <person name="Stieglmeier M."/>
            <person name="Klingl A."/>
            <person name="Woyke T."/>
            <person name="Ryan C.M."/>
            <person name="Banfield J.F."/>
        </authorList>
    </citation>
    <scope>NUCLEOTIDE SEQUENCE [LARGE SCALE GENOMIC DNA]</scope>
</reference>
<evidence type="ECO:0000313" key="2">
    <source>
        <dbReference type="EMBL" id="PIT96481.1"/>
    </source>
</evidence>
<dbReference type="GO" id="GO:0003677">
    <property type="term" value="F:DNA binding"/>
    <property type="evidence" value="ECO:0007669"/>
    <property type="project" value="InterPro"/>
</dbReference>
<dbReference type="AlphaFoldDB" id="A0A2M6WUQ0"/>
<dbReference type="PANTHER" id="PTHR34475">
    <property type="match status" value="1"/>
</dbReference>
<organism evidence="2 3">
    <name type="scientific">Candidatus Falkowbacteria bacterium CG10_big_fil_rev_8_21_14_0_10_37_14</name>
    <dbReference type="NCBI Taxonomy" id="1974561"/>
    <lineage>
        <taxon>Bacteria</taxon>
        <taxon>Candidatus Falkowiibacteriota</taxon>
    </lineage>
</organism>
<sequence>MPIFAAKPVGEKYSAVGERLRLARQREQKSIKDKADELNIQARYLTALENNTYDSLPAGVYALNYLREYSRSLGLPETALIEQFIKERHRRQTKSTGIFERQVVLQRYFIVVPRVVKGFLIAIVSLICVGYIGWLLANIYLPPKLNLFSPVDNLAVSEQRITVSGQTEPESEVAINGLPVIVSVDGKFEITLDLRQGINKITVIASRQNKRQHSITREILYRKP</sequence>
<protein>
    <recommendedName>
        <fullName evidence="4">HTH cro/C1-type domain-containing protein</fullName>
    </recommendedName>
</protein>
<evidence type="ECO:0000313" key="3">
    <source>
        <dbReference type="Proteomes" id="UP000228533"/>
    </source>
</evidence>
<evidence type="ECO:0000256" key="1">
    <source>
        <dbReference type="SAM" id="Phobius"/>
    </source>
</evidence>
<dbReference type="EMBL" id="PFAM01000003">
    <property type="protein sequence ID" value="PIT96481.1"/>
    <property type="molecule type" value="Genomic_DNA"/>
</dbReference>
<name>A0A2M6WUQ0_9BACT</name>
<dbReference type="InterPro" id="IPR013783">
    <property type="entry name" value="Ig-like_fold"/>
</dbReference>
<dbReference type="PANTHER" id="PTHR34475:SF1">
    <property type="entry name" value="CYTOSKELETON PROTEIN RODZ"/>
    <property type="match status" value="1"/>
</dbReference>
<keyword evidence="1" id="KW-1133">Transmembrane helix</keyword>
<gene>
    <name evidence="2" type="ORF">COT94_00170</name>
</gene>
<dbReference type="Proteomes" id="UP000228533">
    <property type="component" value="Unassembled WGS sequence"/>
</dbReference>
<dbReference type="Pfam" id="PF09136">
    <property type="entry name" value="Glucodextran_B"/>
    <property type="match status" value="1"/>
</dbReference>
<keyword evidence="1" id="KW-0812">Transmembrane</keyword>
<dbReference type="InterPro" id="IPR050400">
    <property type="entry name" value="Bact_Cytoskel_RodZ"/>
</dbReference>